<name>A0ABT1R0M3_9HYPH</name>
<dbReference type="PANTHER" id="PTHR22789">
    <property type="entry name" value="FUCULOSE PHOSPHATE ALDOLASE"/>
    <property type="match status" value="1"/>
</dbReference>
<dbReference type="SUPFAM" id="SSF53639">
    <property type="entry name" value="AraD/HMP-PK domain-like"/>
    <property type="match status" value="1"/>
</dbReference>
<evidence type="ECO:0000313" key="5">
    <source>
        <dbReference type="Proteomes" id="UP000996601"/>
    </source>
</evidence>
<dbReference type="InterPro" id="IPR036409">
    <property type="entry name" value="Aldolase_II/adducin_N_sf"/>
</dbReference>
<dbReference type="InterPro" id="IPR050197">
    <property type="entry name" value="Aldolase_class_II_sugar_metab"/>
</dbReference>
<proteinExistence type="predicted"/>
<reference evidence="4" key="1">
    <citation type="submission" date="2021-07" db="EMBL/GenBank/DDBJ databases">
        <title>Shinella sp. nov., a novel member of the genus Shinella from water.</title>
        <authorList>
            <person name="Deng Y."/>
        </authorList>
    </citation>
    <scope>NUCLEOTIDE SEQUENCE</scope>
    <source>
        <strain evidence="4">CPCC 100929</strain>
    </source>
</reference>
<dbReference type="Gene3D" id="3.40.225.10">
    <property type="entry name" value="Class II aldolase/adducin N-terminal domain"/>
    <property type="match status" value="1"/>
</dbReference>
<keyword evidence="5" id="KW-1185">Reference proteome</keyword>
<gene>
    <name evidence="4" type="ORF">GB927_001635</name>
</gene>
<accession>A0ABT1R0M3</accession>
<evidence type="ECO:0000256" key="2">
    <source>
        <dbReference type="ARBA" id="ARBA00023239"/>
    </source>
</evidence>
<evidence type="ECO:0000256" key="1">
    <source>
        <dbReference type="ARBA" id="ARBA00022723"/>
    </source>
</evidence>
<dbReference type="PANTHER" id="PTHR22789:SF0">
    <property type="entry name" value="3-OXO-TETRONATE 4-PHOSPHATE DECARBOXYLASE-RELATED"/>
    <property type="match status" value="1"/>
</dbReference>
<evidence type="ECO:0000313" key="4">
    <source>
        <dbReference type="EMBL" id="MCQ4628716.1"/>
    </source>
</evidence>
<comment type="caution">
    <text evidence="4">The sequence shown here is derived from an EMBL/GenBank/DDBJ whole genome shotgun (WGS) entry which is preliminary data.</text>
</comment>
<feature type="domain" description="Class II aldolase/adducin N-terminal" evidence="3">
    <location>
        <begin position="7"/>
        <end position="186"/>
    </location>
</feature>
<dbReference type="Pfam" id="PF00596">
    <property type="entry name" value="Aldolase_II"/>
    <property type="match status" value="1"/>
</dbReference>
<dbReference type="Proteomes" id="UP000996601">
    <property type="component" value="Unassembled WGS sequence"/>
</dbReference>
<dbReference type="EMBL" id="WHSB02000001">
    <property type="protein sequence ID" value="MCQ4628716.1"/>
    <property type="molecule type" value="Genomic_DNA"/>
</dbReference>
<evidence type="ECO:0000259" key="3">
    <source>
        <dbReference type="SMART" id="SM01007"/>
    </source>
</evidence>
<sequence length="232" mass="25578">MSQHVKQRLIEAGLILGDADLGDFTRGHVSIRDPENPALFFMKPHSLGFEEITMENIVICNLDGEKVGGGGRRHSEVFIHSEIYKARPDLNSVIHSHPKYATIWCSSERPWKIVSQACVAFSDGLGYYQDTVNLIRSPETGRGVARGLAGHKVVMMRGHGVTVTGVSVEEAVIRTLTLENACHDQVLCLAMGGEIVEFAADDIASLTANLDGREQYVVNFDYLARKAKRRLS</sequence>
<organism evidence="4 5">
    <name type="scientific">Shinella lacus</name>
    <dbReference type="NCBI Taxonomy" id="2654216"/>
    <lineage>
        <taxon>Bacteria</taxon>
        <taxon>Pseudomonadati</taxon>
        <taxon>Pseudomonadota</taxon>
        <taxon>Alphaproteobacteria</taxon>
        <taxon>Hyphomicrobiales</taxon>
        <taxon>Rhizobiaceae</taxon>
        <taxon>Shinella</taxon>
    </lineage>
</organism>
<dbReference type="RefSeq" id="WP_256114780.1">
    <property type="nucleotide sequence ID" value="NZ_WHSB02000001.1"/>
</dbReference>
<keyword evidence="1" id="KW-0479">Metal-binding</keyword>
<dbReference type="InterPro" id="IPR001303">
    <property type="entry name" value="Aldolase_II/adducin_N"/>
</dbReference>
<keyword evidence="2" id="KW-0456">Lyase</keyword>
<protein>
    <submittedName>
        <fullName evidence="4">Class II aldolase/adducin family protein</fullName>
    </submittedName>
</protein>
<dbReference type="SMART" id="SM01007">
    <property type="entry name" value="Aldolase_II"/>
    <property type="match status" value="1"/>
</dbReference>